<feature type="transmembrane region" description="Helical" evidence="1">
    <location>
        <begin position="261"/>
        <end position="278"/>
    </location>
</feature>
<feature type="transmembrane region" description="Helical" evidence="1">
    <location>
        <begin position="7"/>
        <end position="36"/>
    </location>
</feature>
<keyword evidence="3" id="KW-1185">Reference proteome</keyword>
<feature type="transmembrane region" description="Helical" evidence="1">
    <location>
        <begin position="164"/>
        <end position="186"/>
    </location>
</feature>
<gene>
    <name evidence="2" type="ORF">ASUL_08169</name>
</gene>
<feature type="transmembrane region" description="Helical" evidence="1">
    <location>
        <begin position="198"/>
        <end position="227"/>
    </location>
</feature>
<keyword evidence="1" id="KW-1133">Transmembrane helix</keyword>
<feature type="transmembrane region" description="Helical" evidence="1">
    <location>
        <begin position="42"/>
        <end position="70"/>
    </location>
</feature>
<feature type="transmembrane region" description="Helical" evidence="1">
    <location>
        <begin position="115"/>
        <end position="133"/>
    </location>
</feature>
<accession>W7KKC6</accession>
<dbReference type="AlphaFoldDB" id="W7KKC6"/>
<feature type="transmembrane region" description="Helical" evidence="1">
    <location>
        <begin position="395"/>
        <end position="416"/>
    </location>
</feature>
<feature type="transmembrane region" description="Helical" evidence="1">
    <location>
        <begin position="493"/>
        <end position="512"/>
    </location>
</feature>
<dbReference type="EMBL" id="ASRH01000009">
    <property type="protein sequence ID" value="EWG06688.1"/>
    <property type="molecule type" value="Genomic_DNA"/>
</dbReference>
<sequence>MKYVPEILSAVALALLFLPFHYFLPAYLVVLAGLYYLGEWRYLPVISALGAILHLEGFTIVALSLPVFLASKWDKKVVTTSLAVSGISLAVNSTVIDVFLVLVSSAVFLSKALDYRGVVLSGIAFLISSVFDSSFMDTSYFLLLGGIIGALVEGRTGRTEGWKLALAVASVFLAQFYSSFGLPFVLTSIGISLFYPPATFVALATLYFSGFAYAPYFLPLVILPYFFDNLPGYVMTSLGLGISSPYSLPLIFVLARLEKKALVIASVVLSAVSAYFFLVGDFGYAVTASLGSLTSSAVFLSYLWLYAHWRKVKRVVVPLIAIPIAVASSFLTLFLYYYWMPYVSLVVSIGAFTYVALPWLKRELEFLKWTFLVLLSSLNPLAPLAGYYLRNRWNLIPVLALIVVSFASIHHVFFAIASLASSISLLLQSLRVKNFKLLSYLPVSVTPMEGYYPAKVFLYSVSGDWAAVLVYVLLSLVVLTACYLVGKRDQFLGVVYGLSLGLALLTVVRGLGL</sequence>
<evidence type="ECO:0000313" key="2">
    <source>
        <dbReference type="EMBL" id="EWG06688.1"/>
    </source>
</evidence>
<dbReference type="Proteomes" id="UP000054284">
    <property type="component" value="Unassembled WGS sequence"/>
</dbReference>
<feature type="transmembrane region" description="Helical" evidence="1">
    <location>
        <begin position="316"/>
        <end position="336"/>
    </location>
</feature>
<feature type="transmembrane region" description="Helical" evidence="1">
    <location>
        <begin position="284"/>
        <end position="304"/>
    </location>
</feature>
<keyword evidence="1" id="KW-0812">Transmembrane</keyword>
<reference evidence="2 3" key="1">
    <citation type="journal article" date="2014" name="Genome Announc.">
        <title>Draft Genome Sequence of the Sulfolobales Archaeon AZ1, Obtained through Metagenomic Analysis of a Mexican Hot Spring.</title>
        <authorList>
            <person name="Servin-Garciduenas L.E."/>
            <person name="Martinez-Romero E."/>
        </authorList>
    </citation>
    <scope>NUCLEOTIDE SEQUENCE [LARGE SCALE GENOMIC DNA]</scope>
    <source>
        <strain evidence="2">AZ1-illumnia</strain>
    </source>
</reference>
<name>W7KKC6_9CREN</name>
<feature type="transmembrane region" description="Helical" evidence="1">
    <location>
        <begin position="342"/>
        <end position="360"/>
    </location>
</feature>
<evidence type="ECO:0000256" key="1">
    <source>
        <dbReference type="SAM" id="Phobius"/>
    </source>
</evidence>
<organism evidence="2 3">
    <name type="scientific">Candidatus Aramenus sulfurataquae</name>
    <dbReference type="NCBI Taxonomy" id="1326980"/>
    <lineage>
        <taxon>Archaea</taxon>
        <taxon>Thermoproteota</taxon>
        <taxon>Thermoprotei</taxon>
        <taxon>Sulfolobales</taxon>
        <taxon>Sulfolobaceae</taxon>
        <taxon>Candidatus Aramenus</taxon>
    </lineage>
</organism>
<comment type="caution">
    <text evidence="2">The sequence shown here is derived from an EMBL/GenBank/DDBJ whole genome shotgun (WGS) entry which is preliminary data.</text>
</comment>
<proteinExistence type="predicted"/>
<keyword evidence="1" id="KW-0472">Membrane</keyword>
<feature type="transmembrane region" description="Helical" evidence="1">
    <location>
        <begin position="233"/>
        <end position="254"/>
    </location>
</feature>
<feature type="transmembrane region" description="Helical" evidence="1">
    <location>
        <begin position="466"/>
        <end position="486"/>
    </location>
</feature>
<feature type="transmembrane region" description="Helical" evidence="1">
    <location>
        <begin position="82"/>
        <end position="109"/>
    </location>
</feature>
<evidence type="ECO:0000313" key="3">
    <source>
        <dbReference type="Proteomes" id="UP000054284"/>
    </source>
</evidence>
<protein>
    <submittedName>
        <fullName evidence="2">Membrane protein</fullName>
    </submittedName>
</protein>